<dbReference type="InterPro" id="IPR051625">
    <property type="entry name" value="Signaling_Regulatory_Domain"/>
</dbReference>
<proteinExistence type="predicted"/>
<evidence type="ECO:0000256" key="1">
    <source>
        <dbReference type="ARBA" id="ARBA00022737"/>
    </source>
</evidence>
<dbReference type="InParanoid" id="A0A6P8GYQ4"/>
<reference evidence="5" key="1">
    <citation type="submission" date="2025-08" db="UniProtKB">
        <authorList>
            <consortium name="RefSeq"/>
        </authorList>
    </citation>
    <scope>IDENTIFICATION</scope>
    <source>
        <tissue evidence="5">Tentacle</tissue>
    </source>
</reference>
<feature type="repeat" description="RCC1" evidence="2">
    <location>
        <begin position="276"/>
        <end position="329"/>
    </location>
</feature>
<protein>
    <submittedName>
        <fullName evidence="5">Secretion-regulating guanine nucleotide exchange factor-like</fullName>
    </submittedName>
</protein>
<feature type="domain" description="RCC1-like" evidence="3">
    <location>
        <begin position="11"/>
        <end position="378"/>
    </location>
</feature>
<dbReference type="KEGG" id="aten:116286900"/>
<gene>
    <name evidence="5" type="primary">LOC116286900</name>
</gene>
<dbReference type="Pfam" id="PF25390">
    <property type="entry name" value="WD40_RLD"/>
    <property type="match status" value="1"/>
</dbReference>
<dbReference type="InterPro" id="IPR009091">
    <property type="entry name" value="RCC1/BLIP-II"/>
</dbReference>
<evidence type="ECO:0000313" key="5">
    <source>
        <dbReference type="RefSeq" id="XP_031549354.1"/>
    </source>
</evidence>
<feature type="repeat" description="RCC1" evidence="2">
    <location>
        <begin position="330"/>
        <end position="382"/>
    </location>
</feature>
<feature type="repeat" description="RCC1" evidence="2">
    <location>
        <begin position="215"/>
        <end position="275"/>
    </location>
</feature>
<dbReference type="Proteomes" id="UP000515163">
    <property type="component" value="Unplaced"/>
</dbReference>
<feature type="repeat" description="RCC1" evidence="2">
    <location>
        <begin position="111"/>
        <end position="161"/>
    </location>
</feature>
<feature type="repeat" description="RCC1" evidence="2">
    <location>
        <begin position="9"/>
        <end position="60"/>
    </location>
</feature>
<accession>A0A6P8GYQ4</accession>
<feature type="repeat" description="RCC1" evidence="2">
    <location>
        <begin position="61"/>
        <end position="110"/>
    </location>
</feature>
<dbReference type="InterPro" id="IPR000408">
    <property type="entry name" value="Reg_chr_condens"/>
</dbReference>
<dbReference type="GeneID" id="116286900"/>
<dbReference type="PRINTS" id="PR00633">
    <property type="entry name" value="RCCNDNSATION"/>
</dbReference>
<keyword evidence="4" id="KW-1185">Reference proteome</keyword>
<dbReference type="SUPFAM" id="SSF50985">
    <property type="entry name" value="RCC1/BLIP-II"/>
    <property type="match status" value="1"/>
</dbReference>
<dbReference type="Gene3D" id="2.130.10.30">
    <property type="entry name" value="Regulator of chromosome condensation 1/beta-lactamase-inhibitor protein II"/>
    <property type="match status" value="2"/>
</dbReference>
<evidence type="ECO:0000313" key="4">
    <source>
        <dbReference type="Proteomes" id="UP000515163"/>
    </source>
</evidence>
<organism evidence="4 5">
    <name type="scientific">Actinia tenebrosa</name>
    <name type="common">Australian red waratah sea anemone</name>
    <dbReference type="NCBI Taxonomy" id="6105"/>
    <lineage>
        <taxon>Eukaryota</taxon>
        <taxon>Metazoa</taxon>
        <taxon>Cnidaria</taxon>
        <taxon>Anthozoa</taxon>
        <taxon>Hexacorallia</taxon>
        <taxon>Actiniaria</taxon>
        <taxon>Actiniidae</taxon>
        <taxon>Actinia</taxon>
    </lineage>
</organism>
<dbReference type="PROSITE" id="PS00626">
    <property type="entry name" value="RCC1_2"/>
    <property type="match status" value="3"/>
</dbReference>
<keyword evidence="1" id="KW-0677">Repeat</keyword>
<evidence type="ECO:0000259" key="3">
    <source>
        <dbReference type="Pfam" id="PF25390"/>
    </source>
</evidence>
<dbReference type="FunCoup" id="A0A6P8GYQ4">
    <property type="interactions" value="1217"/>
</dbReference>
<evidence type="ECO:0000256" key="2">
    <source>
        <dbReference type="PROSITE-ProRule" id="PRU00235"/>
    </source>
</evidence>
<name>A0A6P8GYQ4_ACTTE</name>
<dbReference type="OrthoDB" id="10256179at2759"/>
<feature type="repeat" description="RCC1" evidence="2">
    <location>
        <begin position="162"/>
        <end position="214"/>
    </location>
</feature>
<dbReference type="InterPro" id="IPR058923">
    <property type="entry name" value="RCC1-like_dom"/>
</dbReference>
<sequence length="383" mass="40963">MADNRDNNITLLSWGSNSYGQLCNGHKHDVLYPEQSIPSPTRNVLALTGGGGHTALVSGDGKLYVCGWNNKGQLGLGDTVDRATLTHVLGIQAVRHVACGWNHTLVITDEGCLFVFGSNAFGQLGLGACEGNISSPCQVSLGSKVTDVAAGLRHSLVLLDDSSVWSWGDNKRGQLGIPRSKTKTVGTPTKVAILSDKACQVAAGSHHSVVLTENGQVFCWGSNQHGQCGKPVNTETKGHHHNFYDTPQLVCGDLRNNKVKSILSGWSHVLATTDDNQIYSWGRADYGQLGLGDEIVNVGYSWQPSRIPDLSGVKQLVCGAEHNIALLDSGEVLTWGWNEHSICGFKDEHNLHTPTTLSAVGESRKVRLVGCGGGHTFLVISQQ</sequence>
<dbReference type="PANTHER" id="PTHR22872">
    <property type="entry name" value="BTK-BINDING PROTEIN-RELATED"/>
    <property type="match status" value="1"/>
</dbReference>
<dbReference type="AlphaFoldDB" id="A0A6P8GYQ4"/>
<dbReference type="RefSeq" id="XP_031549354.1">
    <property type="nucleotide sequence ID" value="XM_031693494.1"/>
</dbReference>
<dbReference type="PROSITE" id="PS50012">
    <property type="entry name" value="RCC1_3"/>
    <property type="match status" value="7"/>
</dbReference>